<dbReference type="PANTHER" id="PTHR42918:SF15">
    <property type="entry name" value="LYSINE--TRNA LIGASE, CHLOROPLASTIC_MITOCHONDRIAL"/>
    <property type="match status" value="1"/>
</dbReference>
<dbReference type="InterPro" id="IPR004365">
    <property type="entry name" value="NA-bd_OB_tRNA"/>
</dbReference>
<proteinExistence type="inferred from homology"/>
<dbReference type="Pfam" id="PF01336">
    <property type="entry name" value="tRNA_anti-codon"/>
    <property type="match status" value="1"/>
</dbReference>
<dbReference type="CDD" id="cd04322">
    <property type="entry name" value="LysRS_N"/>
    <property type="match status" value="1"/>
</dbReference>
<evidence type="ECO:0000313" key="12">
    <source>
        <dbReference type="EMBL" id="MFA9478442.1"/>
    </source>
</evidence>
<keyword evidence="2 8" id="KW-0436">Ligase</keyword>
<dbReference type="Gene3D" id="3.30.930.10">
    <property type="entry name" value="Bira Bifunctional Protein, Domain 2"/>
    <property type="match status" value="1"/>
</dbReference>
<dbReference type="InterPro" id="IPR045864">
    <property type="entry name" value="aa-tRNA-synth_II/BPL/LPL"/>
</dbReference>
<evidence type="ECO:0000256" key="9">
    <source>
        <dbReference type="RuleBase" id="RU000336"/>
    </source>
</evidence>
<dbReference type="InterPro" id="IPR002313">
    <property type="entry name" value="Lys-tRNA-ligase_II"/>
</dbReference>
<dbReference type="EMBL" id="JBGUBD010000005">
    <property type="protein sequence ID" value="MFA9478442.1"/>
    <property type="molecule type" value="Genomic_DNA"/>
</dbReference>
<evidence type="ECO:0000256" key="3">
    <source>
        <dbReference type="ARBA" id="ARBA00022723"/>
    </source>
</evidence>
<sequence>MSNTPPAQAPEPSESSLIADRRNKLNRLRDEFNVDPFGQRVDNLLTLTDAREQYDPAADEAHKADADNDARPRVRVAGRVMQHRVMGNLIFMQLRDATGDLQAAVSKKLVGPDRFKQAKLADLSDIVVIEGALATTKTGEVTVWAEGELGYQIASKSLAPPPGKWVGHGFKDAEQRYRKRYVDLYANPHVMKTMQLRIRIIDEIRDYFRSRGYLEVETPMLQSVHGGAAARPFTTHHNALDLPLYLRIAPELYLKRLLVGGMPKVFEINRNFRNEGISPRHNPEFTMLEAYEAFGSWETMAELVEDMICTIAEKVLGTLKIEHGGGEASDDAGNNTKTPSRQDAKKVINLERPWRRVRMDVLVEERTGWKFDKRPLQDAHPSLLQFLVFGENIRSKKLAELMISSDEHKEALLKNRAVFVEEQLKALSPAEQLVEVYEKLVEPTLIDPTFVTHVPSVVIPLAKENKDDPFFADVYELAINGVEISPGYTELNDPDVQEKHFRHQVGDREEQQQVDEDFLEALRVGMPPAGGIGLGIDRLVMMLLGAESIRDVVLFPLMRPVKSQKESEG</sequence>
<dbReference type="InterPro" id="IPR004364">
    <property type="entry name" value="Aa-tRNA-synt_II"/>
</dbReference>
<comment type="subunit">
    <text evidence="8">Homodimer.</text>
</comment>
<keyword evidence="5 8" id="KW-0067">ATP-binding</keyword>
<dbReference type="PRINTS" id="PR00982">
    <property type="entry name" value="TRNASYNTHLYS"/>
</dbReference>
<feature type="domain" description="Aminoacyl-transfer RNA synthetases class-II family profile" evidence="11">
    <location>
        <begin position="199"/>
        <end position="560"/>
    </location>
</feature>
<dbReference type="SUPFAM" id="SSF55681">
    <property type="entry name" value="Class II aaRS and biotin synthetases"/>
    <property type="match status" value="1"/>
</dbReference>
<dbReference type="NCBIfam" id="TIGR00499">
    <property type="entry name" value="lysS_bact"/>
    <property type="match status" value="1"/>
</dbReference>
<keyword evidence="4 8" id="KW-0547">Nucleotide-binding</keyword>
<protein>
    <recommendedName>
        <fullName evidence="8">Lysine--tRNA ligase</fullName>
        <ecNumber evidence="8">6.1.1.6</ecNumber>
    </recommendedName>
    <alternativeName>
        <fullName evidence="8">Lysyl-tRNA synthetase</fullName>
        <shortName evidence="8">LysRS</shortName>
    </alternativeName>
</protein>
<comment type="catalytic activity">
    <reaction evidence="7 8 9">
        <text>tRNA(Lys) + L-lysine + ATP = L-lysyl-tRNA(Lys) + AMP + diphosphate</text>
        <dbReference type="Rhea" id="RHEA:20792"/>
        <dbReference type="Rhea" id="RHEA-COMP:9696"/>
        <dbReference type="Rhea" id="RHEA-COMP:9697"/>
        <dbReference type="ChEBI" id="CHEBI:30616"/>
        <dbReference type="ChEBI" id="CHEBI:32551"/>
        <dbReference type="ChEBI" id="CHEBI:33019"/>
        <dbReference type="ChEBI" id="CHEBI:78442"/>
        <dbReference type="ChEBI" id="CHEBI:78529"/>
        <dbReference type="ChEBI" id="CHEBI:456215"/>
        <dbReference type="EC" id="6.1.1.6"/>
    </reaction>
</comment>
<dbReference type="InterPro" id="IPR044136">
    <property type="entry name" value="Lys-tRNA-ligase_II_N"/>
</dbReference>
<dbReference type="Proteomes" id="UP001575105">
    <property type="component" value="Unassembled WGS sequence"/>
</dbReference>
<dbReference type="EC" id="6.1.1.6" evidence="8"/>
<evidence type="ECO:0000256" key="2">
    <source>
        <dbReference type="ARBA" id="ARBA00022598"/>
    </source>
</evidence>
<dbReference type="InterPro" id="IPR012340">
    <property type="entry name" value="NA-bd_OB-fold"/>
</dbReference>
<feature type="region of interest" description="Disordered" evidence="10">
    <location>
        <begin position="324"/>
        <end position="344"/>
    </location>
</feature>
<feature type="binding site" evidence="8">
    <location>
        <position position="483"/>
    </location>
    <ligand>
        <name>Mg(2+)</name>
        <dbReference type="ChEBI" id="CHEBI:18420"/>
        <label>2</label>
    </ligand>
</feature>
<feature type="binding site" evidence="8">
    <location>
        <position position="483"/>
    </location>
    <ligand>
        <name>Mg(2+)</name>
        <dbReference type="ChEBI" id="CHEBI:18420"/>
        <label>1</label>
    </ligand>
</feature>
<dbReference type="PANTHER" id="PTHR42918">
    <property type="entry name" value="LYSYL-TRNA SYNTHETASE"/>
    <property type="match status" value="1"/>
</dbReference>
<gene>
    <name evidence="8 12" type="primary">lysS</name>
    <name evidence="12" type="ORF">ACERK3_09050</name>
</gene>
<feature type="binding site" evidence="8">
    <location>
        <position position="476"/>
    </location>
    <ligand>
        <name>Mg(2+)</name>
        <dbReference type="ChEBI" id="CHEBI:18420"/>
        <label>1</label>
    </ligand>
</feature>
<keyword evidence="8 9" id="KW-0460">Magnesium</keyword>
<evidence type="ECO:0000256" key="8">
    <source>
        <dbReference type="HAMAP-Rule" id="MF_00252"/>
    </source>
</evidence>
<organism evidence="12 13">
    <name type="scientific">Natronomicrosphaera hydrolytica</name>
    <dbReference type="NCBI Taxonomy" id="3242702"/>
    <lineage>
        <taxon>Bacteria</taxon>
        <taxon>Pseudomonadati</taxon>
        <taxon>Planctomycetota</taxon>
        <taxon>Phycisphaerae</taxon>
        <taxon>Phycisphaerales</taxon>
        <taxon>Phycisphaeraceae</taxon>
        <taxon>Natronomicrosphaera</taxon>
    </lineage>
</organism>
<reference evidence="12 13" key="1">
    <citation type="submission" date="2024-08" db="EMBL/GenBank/DDBJ databases">
        <title>Whole-genome sequencing of halo(alkali)philic microorganisms from hypersaline lakes.</title>
        <authorList>
            <person name="Sorokin D.Y."/>
            <person name="Merkel A.Y."/>
            <person name="Messina E."/>
            <person name="Yakimov M."/>
        </authorList>
    </citation>
    <scope>NUCLEOTIDE SEQUENCE [LARGE SCALE GENOMIC DNA]</scope>
    <source>
        <strain evidence="12 13">AB-hyl4</strain>
    </source>
</reference>
<comment type="cofactor">
    <cofactor evidence="8 9">
        <name>Mg(2+)</name>
        <dbReference type="ChEBI" id="CHEBI:18420"/>
    </cofactor>
    <text evidence="8 9">Binds 3 Mg(2+) ions per subunit.</text>
</comment>
<keyword evidence="3 8" id="KW-0479">Metal-binding</keyword>
<keyword evidence="13" id="KW-1185">Reference proteome</keyword>
<evidence type="ECO:0000256" key="5">
    <source>
        <dbReference type="ARBA" id="ARBA00022840"/>
    </source>
</evidence>
<dbReference type="RefSeq" id="WP_425345370.1">
    <property type="nucleotide sequence ID" value="NZ_JBGUBD010000005.1"/>
</dbReference>
<dbReference type="Pfam" id="PF00152">
    <property type="entry name" value="tRNA-synt_2"/>
    <property type="match status" value="1"/>
</dbReference>
<comment type="similarity">
    <text evidence="1 8">Belongs to the class-II aminoacyl-tRNA synthetase family.</text>
</comment>
<comment type="subcellular location">
    <subcellularLocation>
        <location evidence="8">Cytoplasm</location>
    </subcellularLocation>
</comment>
<evidence type="ECO:0000259" key="11">
    <source>
        <dbReference type="PROSITE" id="PS50862"/>
    </source>
</evidence>
<dbReference type="InterPro" id="IPR018149">
    <property type="entry name" value="Lys-tRNA-synth_II_C"/>
</dbReference>
<keyword evidence="8" id="KW-0963">Cytoplasm</keyword>
<keyword evidence="6 8" id="KW-0030">Aminoacyl-tRNA synthetase</keyword>
<dbReference type="SUPFAM" id="SSF50249">
    <property type="entry name" value="Nucleic acid-binding proteins"/>
    <property type="match status" value="1"/>
</dbReference>
<evidence type="ECO:0000256" key="10">
    <source>
        <dbReference type="SAM" id="MobiDB-lite"/>
    </source>
</evidence>
<dbReference type="PROSITE" id="PS50862">
    <property type="entry name" value="AA_TRNA_LIGASE_II"/>
    <property type="match status" value="1"/>
</dbReference>
<comment type="caution">
    <text evidence="12">The sequence shown here is derived from an EMBL/GenBank/DDBJ whole genome shotgun (WGS) entry which is preliminary data.</text>
</comment>
<evidence type="ECO:0000256" key="4">
    <source>
        <dbReference type="ARBA" id="ARBA00022741"/>
    </source>
</evidence>
<name>A0ABV4U4B5_9BACT</name>
<dbReference type="GO" id="GO:0004824">
    <property type="term" value="F:lysine-tRNA ligase activity"/>
    <property type="evidence" value="ECO:0007669"/>
    <property type="project" value="UniProtKB-EC"/>
</dbReference>
<evidence type="ECO:0000256" key="7">
    <source>
        <dbReference type="ARBA" id="ARBA00048573"/>
    </source>
</evidence>
<dbReference type="HAMAP" id="MF_00252">
    <property type="entry name" value="Lys_tRNA_synth_class2"/>
    <property type="match status" value="1"/>
</dbReference>
<dbReference type="InterPro" id="IPR006195">
    <property type="entry name" value="aa-tRNA-synth_II"/>
</dbReference>
<dbReference type="NCBIfam" id="NF001756">
    <property type="entry name" value="PRK00484.1"/>
    <property type="match status" value="1"/>
</dbReference>
<accession>A0ABV4U4B5</accession>
<dbReference type="Gene3D" id="2.40.50.140">
    <property type="entry name" value="Nucleic acid-binding proteins"/>
    <property type="match status" value="1"/>
</dbReference>
<evidence type="ECO:0000256" key="1">
    <source>
        <dbReference type="ARBA" id="ARBA00008226"/>
    </source>
</evidence>
<evidence type="ECO:0000256" key="6">
    <source>
        <dbReference type="ARBA" id="ARBA00023146"/>
    </source>
</evidence>
<evidence type="ECO:0000313" key="13">
    <source>
        <dbReference type="Proteomes" id="UP001575105"/>
    </source>
</evidence>
<keyword evidence="8" id="KW-0648">Protein biosynthesis</keyword>